<proteinExistence type="predicted"/>
<dbReference type="EMBL" id="QRYC01000007">
    <property type="protein sequence ID" value="RGU57019.1"/>
    <property type="molecule type" value="Genomic_DNA"/>
</dbReference>
<dbReference type="RefSeq" id="WP_013613243.1">
    <property type="nucleotide sequence ID" value="NZ_BAABYK010000001.1"/>
</dbReference>
<keyword evidence="1" id="KW-0812">Transmembrane</keyword>
<sequence>MFIRLWHIYYDGFSHLPKWGKILIAIVVAKLLVLFVVFKFLLMPNYLNTTYTTEQEKSNHVLNELITKP</sequence>
<name>A0A1Y3XV52_9BACT</name>
<reference evidence="7 8" key="1">
    <citation type="submission" date="2018-08" db="EMBL/GenBank/DDBJ databases">
        <title>A genome reference for cultivated species of the human gut microbiota.</title>
        <authorList>
            <person name="Zou Y."/>
            <person name="Xue W."/>
            <person name="Luo G."/>
        </authorList>
    </citation>
    <scope>NUCLEOTIDE SEQUENCE [LARGE SCALE GENOMIC DNA]</scope>
    <source>
        <strain evidence="5 7">AF14-6AC</strain>
        <strain evidence="4 8">AF16-14</strain>
        <strain evidence="6 9">OF03-11</strain>
    </source>
</reference>
<reference evidence="2" key="2">
    <citation type="submission" date="2022-01" db="EMBL/GenBank/DDBJ databases">
        <title>Collection of gut derived symbiotic bacterial strains cultured from healthy donors.</title>
        <authorList>
            <person name="Lin H."/>
            <person name="Kohout C."/>
            <person name="Waligurski E."/>
            <person name="Pamer E.G."/>
        </authorList>
    </citation>
    <scope>NUCLEOTIDE SEQUENCE</scope>
    <source>
        <strain evidence="2">DFI.1.149</strain>
    </source>
</reference>
<dbReference type="GeneID" id="61276308"/>
<gene>
    <name evidence="5" type="ORF">DWW24_11815</name>
    <name evidence="4" type="ORF">DWW57_06860</name>
    <name evidence="6" type="ORF">DXA53_04990</name>
    <name evidence="2" type="ORF">L0P03_07950</name>
    <name evidence="3" type="ORF">PN645_06665</name>
</gene>
<accession>A0A1Y3XV52</accession>
<comment type="caution">
    <text evidence="6">The sequence shown here is derived from an EMBL/GenBank/DDBJ whole genome shotgun (WGS) entry which is preliminary data.</text>
</comment>
<dbReference type="Pfam" id="PF14899">
    <property type="entry name" value="DUF4492"/>
    <property type="match status" value="1"/>
</dbReference>
<protein>
    <submittedName>
        <fullName evidence="6">DUF4492 domain-containing protein</fullName>
    </submittedName>
</protein>
<dbReference type="EMBL" id="QSCO01000005">
    <property type="protein sequence ID" value="RGY08397.1"/>
    <property type="molecule type" value="Genomic_DNA"/>
</dbReference>
<evidence type="ECO:0000313" key="3">
    <source>
        <dbReference type="EMBL" id="MDB9222690.1"/>
    </source>
</evidence>
<feature type="transmembrane region" description="Helical" evidence="1">
    <location>
        <begin position="22"/>
        <end position="42"/>
    </location>
</feature>
<reference evidence="3" key="3">
    <citation type="submission" date="2023-01" db="EMBL/GenBank/DDBJ databases">
        <title>Human gut microbiome strain richness.</title>
        <authorList>
            <person name="Chen-Liaw A."/>
        </authorList>
    </citation>
    <scope>NUCLEOTIDE SEQUENCE</scope>
    <source>
        <strain evidence="3">RTP21484st1_B7_RTP21484_190118</strain>
    </source>
</reference>
<dbReference type="InterPro" id="IPR027853">
    <property type="entry name" value="DUF4492"/>
</dbReference>
<evidence type="ECO:0000313" key="5">
    <source>
        <dbReference type="EMBL" id="RGV25090.1"/>
    </source>
</evidence>
<evidence type="ECO:0000313" key="8">
    <source>
        <dbReference type="Proteomes" id="UP000284243"/>
    </source>
</evidence>
<evidence type="ECO:0000313" key="7">
    <source>
        <dbReference type="Proteomes" id="UP000283426"/>
    </source>
</evidence>
<dbReference type="Proteomes" id="UP000284243">
    <property type="component" value="Unassembled WGS sequence"/>
</dbReference>
<evidence type="ECO:0000313" key="4">
    <source>
        <dbReference type="EMBL" id="RGU57019.1"/>
    </source>
</evidence>
<dbReference type="Proteomes" id="UP000284434">
    <property type="component" value="Unassembled WGS sequence"/>
</dbReference>
<dbReference type="EMBL" id="QRYW01000024">
    <property type="protein sequence ID" value="RGV25090.1"/>
    <property type="molecule type" value="Genomic_DNA"/>
</dbReference>
<evidence type="ECO:0000313" key="9">
    <source>
        <dbReference type="Proteomes" id="UP000284434"/>
    </source>
</evidence>
<dbReference type="EMBL" id="JAQMRD010000006">
    <property type="protein sequence ID" value="MDB9222690.1"/>
    <property type="molecule type" value="Genomic_DNA"/>
</dbReference>
<evidence type="ECO:0000313" key="6">
    <source>
        <dbReference type="EMBL" id="RGY08397.1"/>
    </source>
</evidence>
<dbReference type="Proteomes" id="UP000283426">
    <property type="component" value="Unassembled WGS sequence"/>
</dbReference>
<evidence type="ECO:0000256" key="1">
    <source>
        <dbReference type="SAM" id="Phobius"/>
    </source>
</evidence>
<organism evidence="6 9">
    <name type="scientific">Odoribacter splanchnicus</name>
    <dbReference type="NCBI Taxonomy" id="28118"/>
    <lineage>
        <taxon>Bacteria</taxon>
        <taxon>Pseudomonadati</taxon>
        <taxon>Bacteroidota</taxon>
        <taxon>Bacteroidia</taxon>
        <taxon>Bacteroidales</taxon>
        <taxon>Odoribacteraceae</taxon>
        <taxon>Odoribacter</taxon>
    </lineage>
</organism>
<dbReference type="EMBL" id="JAKNDN010000013">
    <property type="protein sequence ID" value="MCG4959780.1"/>
    <property type="molecule type" value="Genomic_DNA"/>
</dbReference>
<keyword evidence="1" id="KW-1133">Transmembrane helix</keyword>
<keyword evidence="1" id="KW-0472">Membrane</keyword>
<dbReference type="AlphaFoldDB" id="A0A1Y3XV52"/>
<dbReference type="Proteomes" id="UP001199750">
    <property type="component" value="Unassembled WGS sequence"/>
</dbReference>
<evidence type="ECO:0000313" key="2">
    <source>
        <dbReference type="EMBL" id="MCG4959780.1"/>
    </source>
</evidence>
<dbReference type="Proteomes" id="UP001212263">
    <property type="component" value="Unassembled WGS sequence"/>
</dbReference>